<dbReference type="InterPro" id="IPR002560">
    <property type="entry name" value="Transposase_DDE"/>
</dbReference>
<sequence>MAGYLRSLNDAQILSIRTLLMDMNTGYIRAARIHLPDAVSKITFDRFYMAKQAGRGG</sequence>
<evidence type="ECO:0000259" key="1">
    <source>
        <dbReference type="Pfam" id="PF01610"/>
    </source>
</evidence>
<organism evidence="2 3">
    <name type="scientific">Erwinia tracheiphila</name>
    <dbReference type="NCBI Taxonomy" id="65700"/>
    <lineage>
        <taxon>Bacteria</taxon>
        <taxon>Pseudomonadati</taxon>
        <taxon>Pseudomonadota</taxon>
        <taxon>Gammaproteobacteria</taxon>
        <taxon>Enterobacterales</taxon>
        <taxon>Erwiniaceae</taxon>
        <taxon>Erwinia</taxon>
    </lineage>
</organism>
<accession>A0A345CYB6</accession>
<dbReference type="EMBL" id="CP013970">
    <property type="protein sequence ID" value="AXF78433.1"/>
    <property type="molecule type" value="Genomic_DNA"/>
</dbReference>
<evidence type="ECO:0000313" key="2">
    <source>
        <dbReference type="EMBL" id="AXF78433.1"/>
    </source>
</evidence>
<dbReference type="Pfam" id="PF01610">
    <property type="entry name" value="DDE_Tnp_ISL3"/>
    <property type="match status" value="1"/>
</dbReference>
<proteinExistence type="predicted"/>
<name>A0A345CYB6_9GAMM</name>
<evidence type="ECO:0000313" key="3">
    <source>
        <dbReference type="Proteomes" id="UP000264980"/>
    </source>
</evidence>
<dbReference type="AlphaFoldDB" id="A0A345CYB6"/>
<feature type="domain" description="Transposase IS204/IS1001/IS1096/IS1165 DDE" evidence="1">
    <location>
        <begin position="3"/>
        <end position="54"/>
    </location>
</feature>
<protein>
    <recommendedName>
        <fullName evidence="1">Transposase IS204/IS1001/IS1096/IS1165 DDE domain-containing protein</fullName>
    </recommendedName>
</protein>
<dbReference type="Proteomes" id="UP000264980">
    <property type="component" value="Chromosome"/>
</dbReference>
<reference evidence="2 3" key="1">
    <citation type="submission" date="2016-01" db="EMBL/GenBank/DDBJ databases">
        <authorList>
            <person name="Oliw E.H."/>
        </authorList>
    </citation>
    <scope>NUCLEOTIDE SEQUENCE [LARGE SCALE GENOMIC DNA]</scope>
    <source>
        <strain evidence="2 3">MDcuke</strain>
    </source>
</reference>
<gene>
    <name evidence="2" type="ORF">AV903_24440</name>
</gene>